<gene>
    <name evidence="5" type="ORF">INF26_02210</name>
</gene>
<dbReference type="InterPro" id="IPR009057">
    <property type="entry name" value="Homeodomain-like_sf"/>
</dbReference>
<dbReference type="PROSITE" id="PS01124">
    <property type="entry name" value="HTH_ARAC_FAMILY_2"/>
    <property type="match status" value="1"/>
</dbReference>
<dbReference type="Pfam" id="PF12833">
    <property type="entry name" value="HTH_18"/>
    <property type="match status" value="1"/>
</dbReference>
<dbReference type="SMART" id="SM00342">
    <property type="entry name" value="HTH_ARAC"/>
    <property type="match status" value="1"/>
</dbReference>
<feature type="domain" description="HTH araC/xylS-type" evidence="4">
    <location>
        <begin position="226"/>
        <end position="327"/>
    </location>
</feature>
<dbReference type="InterPro" id="IPR050204">
    <property type="entry name" value="AraC_XylS_family_regulators"/>
</dbReference>
<dbReference type="SUPFAM" id="SSF46689">
    <property type="entry name" value="Homeodomain-like"/>
    <property type="match status" value="1"/>
</dbReference>
<sequence length="333" mass="35619">MTGMGDIPRELVALFEPQVEQLGVRLERRGGIWVGETRGSVATGSMWLCAPMPYCLVLCHDVTPLEDMPLFEGSLGPYACACTMGDDAVSCSRDCGLPIRFVGAGGGARRPHDEVATFVERGPRSLSSRLLAGHVYRSRSVICLPDFFDELDRSYPGEFSGLFSAFDGSWGPEAKGAIRYALGNIPASPPLGPGGSLGLLSTVTSLMASLAADGRGADQDEGALVSHARRLLSAAVEEGGVPPSVDALARRLYVSRSRLCDAFRRETGQSVGAYARRLRMERACRLLEDGDCTVAEVAVLLGYPSPSAFCHAFSDFTDMSPRAWMIQKGTGPF</sequence>
<dbReference type="PROSITE" id="PS00041">
    <property type="entry name" value="HTH_ARAC_FAMILY_1"/>
    <property type="match status" value="1"/>
</dbReference>
<evidence type="ECO:0000313" key="5">
    <source>
        <dbReference type="EMBL" id="MBE5023669.1"/>
    </source>
</evidence>
<evidence type="ECO:0000256" key="3">
    <source>
        <dbReference type="ARBA" id="ARBA00023163"/>
    </source>
</evidence>
<dbReference type="Gene3D" id="1.10.10.60">
    <property type="entry name" value="Homeodomain-like"/>
    <property type="match status" value="2"/>
</dbReference>
<dbReference type="Proteomes" id="UP001194273">
    <property type="component" value="Unassembled WGS sequence"/>
</dbReference>
<comment type="caution">
    <text evidence="5">The sequence shown here is derived from an EMBL/GenBank/DDBJ whole genome shotgun (WGS) entry which is preliminary data.</text>
</comment>
<reference evidence="5 6" key="1">
    <citation type="submission" date="2020-10" db="EMBL/GenBank/DDBJ databases">
        <title>ChiBAC.</title>
        <authorList>
            <person name="Zenner C."/>
            <person name="Hitch T.C.A."/>
            <person name="Clavel T."/>
        </authorList>
    </citation>
    <scope>NUCLEOTIDE SEQUENCE [LARGE SCALE GENOMIC DNA]</scope>
    <source>
        <strain evidence="5 6">DSM 107455</strain>
    </source>
</reference>
<organism evidence="5 6">
    <name type="scientific">Thermophilibacter gallinarum</name>
    <dbReference type="NCBI Taxonomy" id="2779357"/>
    <lineage>
        <taxon>Bacteria</taxon>
        <taxon>Bacillati</taxon>
        <taxon>Actinomycetota</taxon>
        <taxon>Coriobacteriia</taxon>
        <taxon>Coriobacteriales</taxon>
        <taxon>Atopobiaceae</taxon>
        <taxon>Thermophilibacter</taxon>
    </lineage>
</organism>
<name>A0ABR9QRG0_9ACTN</name>
<evidence type="ECO:0000259" key="4">
    <source>
        <dbReference type="PROSITE" id="PS01124"/>
    </source>
</evidence>
<dbReference type="InterPro" id="IPR018062">
    <property type="entry name" value="HTH_AraC-typ_CS"/>
</dbReference>
<keyword evidence="2" id="KW-0238">DNA-binding</keyword>
<accession>A0ABR9QRG0</accession>
<evidence type="ECO:0000313" key="6">
    <source>
        <dbReference type="Proteomes" id="UP001194273"/>
    </source>
</evidence>
<keyword evidence="6" id="KW-1185">Reference proteome</keyword>
<evidence type="ECO:0000256" key="2">
    <source>
        <dbReference type="ARBA" id="ARBA00023125"/>
    </source>
</evidence>
<dbReference type="InterPro" id="IPR018060">
    <property type="entry name" value="HTH_AraC"/>
</dbReference>
<keyword evidence="3" id="KW-0804">Transcription</keyword>
<keyword evidence="1" id="KW-0805">Transcription regulation</keyword>
<evidence type="ECO:0000256" key="1">
    <source>
        <dbReference type="ARBA" id="ARBA00023015"/>
    </source>
</evidence>
<dbReference type="PANTHER" id="PTHR46796">
    <property type="entry name" value="HTH-TYPE TRANSCRIPTIONAL ACTIVATOR RHAS-RELATED"/>
    <property type="match status" value="1"/>
</dbReference>
<protein>
    <submittedName>
        <fullName evidence="5">Helix-turn-helix transcriptional regulator</fullName>
    </submittedName>
</protein>
<proteinExistence type="predicted"/>
<dbReference type="EMBL" id="JADCJZ010000001">
    <property type="protein sequence ID" value="MBE5023669.1"/>
    <property type="molecule type" value="Genomic_DNA"/>
</dbReference>